<protein>
    <recommendedName>
        <fullName evidence="8">Glycoside hydrolase family 92 protein</fullName>
    </recommendedName>
</protein>
<organism evidence="6 7">
    <name type="scientific">Porphyromonas gingivicanis</name>
    <dbReference type="NCBI Taxonomy" id="266762"/>
    <lineage>
        <taxon>Bacteria</taxon>
        <taxon>Pseudomonadati</taxon>
        <taxon>Bacteroidota</taxon>
        <taxon>Bacteroidia</taxon>
        <taxon>Bacteroidales</taxon>
        <taxon>Porphyromonadaceae</taxon>
        <taxon>Porphyromonas</taxon>
    </lineage>
</organism>
<dbReference type="PANTHER" id="PTHR12143">
    <property type="entry name" value="PEPTIDE N-GLYCANASE PNGASE -RELATED"/>
    <property type="match status" value="1"/>
</dbReference>
<dbReference type="Gene3D" id="3.30.2080.10">
    <property type="entry name" value="GH92 mannosidase domain"/>
    <property type="match status" value="2"/>
</dbReference>
<proteinExistence type="predicted"/>
<dbReference type="STRING" id="266762.HQ36_06535"/>
<dbReference type="OrthoDB" id="9762711at2"/>
<dbReference type="AlphaFoldDB" id="A0A0A2GAQ5"/>
<dbReference type="GO" id="GO:0005829">
    <property type="term" value="C:cytosol"/>
    <property type="evidence" value="ECO:0007669"/>
    <property type="project" value="TreeGrafter"/>
</dbReference>
<name>A0A0A2GAQ5_9PORP</name>
<comment type="caution">
    <text evidence="6">The sequence shown here is derived from an EMBL/GenBank/DDBJ whole genome shotgun (WGS) entry which is preliminary data.</text>
</comment>
<keyword evidence="7" id="KW-1185">Reference proteome</keyword>
<dbReference type="RefSeq" id="WP_025842855.1">
    <property type="nucleotide sequence ID" value="NZ_JQZW01000012.1"/>
</dbReference>
<evidence type="ECO:0000256" key="1">
    <source>
        <dbReference type="ARBA" id="ARBA00001913"/>
    </source>
</evidence>
<comment type="cofactor">
    <cofactor evidence="1">
        <name>Ca(2+)</name>
        <dbReference type="ChEBI" id="CHEBI:29108"/>
    </cofactor>
</comment>
<keyword evidence="3" id="KW-0106">Calcium</keyword>
<dbReference type="InterPro" id="IPR041371">
    <property type="entry name" value="GH92_N"/>
</dbReference>
<evidence type="ECO:0000259" key="5">
    <source>
        <dbReference type="Pfam" id="PF17678"/>
    </source>
</evidence>
<evidence type="ECO:0000313" key="6">
    <source>
        <dbReference type="EMBL" id="KGN97539.1"/>
    </source>
</evidence>
<dbReference type="GO" id="GO:0030246">
    <property type="term" value="F:carbohydrate binding"/>
    <property type="evidence" value="ECO:0007669"/>
    <property type="project" value="InterPro"/>
</dbReference>
<dbReference type="Gene3D" id="1.20.1050.60">
    <property type="entry name" value="alpha-1,2-mannosidase"/>
    <property type="match status" value="1"/>
</dbReference>
<dbReference type="Pfam" id="PF07971">
    <property type="entry name" value="Glyco_hydro_92"/>
    <property type="match status" value="2"/>
</dbReference>
<sequence length="631" mass="71389">MLISGKLFRSLLLFIALFFIFSCTQEGTSFRRVALAPIDCVDPLVGSLSLGQKPLPAIVQLPHALLSISPMKADFRSNYIEGLPLVSFSSMGGTQLYFCPLLSDSTQTDYTPHYTYDYEAITPYSYQVFLDKEQVHCSFSLQERSGIYLLDFKESVAQERLLQFRSSESEAIFRVDSLNKVYATFPLKGRGNLFLYLEANLPLETSVPQSETRQLLLKAPTGCEELVVRYGISLIDHEQAQKNLEREIPSYEYNVVSKAARNVWSTSLGRIKLEGGTFEEQSIFYTALYRSLTAPVCISEYGRYYSAIDDSVHSDEGVPFYTNDRTSESFRSLHPLKTLLFPEIEQQILNSYIRMAHKVNNKELPAYPSFGGDIATALDRNRMLEIFTDAYSKGLTDIDIQTIYQVADSYIDRDLSDAYDRWCYGKIAAFSGRPIKENQKKKMEVVSSPSISLIYQLEPYNIREIIDRSGSVETFETLLDQRMSSVLLEPLTVHNIYGYYLYSFTDNPAKSQKIIRHILKKNCRLDPAGFPTTVDGASWGASVVFCMLGFYPVTPGSSEYTIGSPIFTKATLDQGGGRYFVLEAERASEREKYVGAVLLNEQPLKQLHFSHKSIAQGGSLKMKMYAKPYKN</sequence>
<reference evidence="6 7" key="1">
    <citation type="submission" date="2014-08" db="EMBL/GenBank/DDBJ databases">
        <title>Porphyromonas gingivicanis strain:COT-022_OH1391 Genome sequencing.</title>
        <authorList>
            <person name="Wallis C."/>
            <person name="Deusch O."/>
            <person name="O'Flynn C."/>
            <person name="Davis I."/>
            <person name="Jospin G."/>
            <person name="Darling A.E."/>
            <person name="Coil D.A."/>
            <person name="Alexiev A."/>
            <person name="Horsfall A."/>
            <person name="Kirkwood N."/>
            <person name="Harris S."/>
            <person name="Eisen J.A."/>
        </authorList>
    </citation>
    <scope>NUCLEOTIDE SEQUENCE [LARGE SCALE GENOMIC DNA]</scope>
    <source>
        <strain evidence="7">COT-022 OH1391</strain>
    </source>
</reference>
<dbReference type="PROSITE" id="PS51257">
    <property type="entry name" value="PROKAR_LIPOPROTEIN"/>
    <property type="match status" value="1"/>
</dbReference>
<dbReference type="EMBL" id="JQZW01000012">
    <property type="protein sequence ID" value="KGN97539.1"/>
    <property type="molecule type" value="Genomic_DNA"/>
</dbReference>
<dbReference type="GO" id="GO:0000224">
    <property type="term" value="F:peptide-N4-(N-acetyl-beta-glucosaminyl)asparagine amidase activity"/>
    <property type="evidence" value="ECO:0007669"/>
    <property type="project" value="TreeGrafter"/>
</dbReference>
<dbReference type="GO" id="GO:0006516">
    <property type="term" value="P:glycoprotein catabolic process"/>
    <property type="evidence" value="ECO:0007669"/>
    <property type="project" value="TreeGrafter"/>
</dbReference>
<evidence type="ECO:0000256" key="3">
    <source>
        <dbReference type="ARBA" id="ARBA00022837"/>
    </source>
</evidence>
<dbReference type="Proteomes" id="UP000030134">
    <property type="component" value="Unassembled WGS sequence"/>
</dbReference>
<evidence type="ECO:0000259" key="4">
    <source>
        <dbReference type="Pfam" id="PF07971"/>
    </source>
</evidence>
<dbReference type="Pfam" id="PF17678">
    <property type="entry name" value="Glyco_hydro_92N"/>
    <property type="match status" value="1"/>
</dbReference>
<evidence type="ECO:0000313" key="7">
    <source>
        <dbReference type="Proteomes" id="UP000030134"/>
    </source>
</evidence>
<dbReference type="PANTHER" id="PTHR12143:SF43">
    <property type="entry name" value="PUTATIVE-RELATED"/>
    <property type="match status" value="1"/>
</dbReference>
<comment type="subunit">
    <text evidence="2">Monomer.</text>
</comment>
<dbReference type="eggNOG" id="COG3537">
    <property type="taxonomic scope" value="Bacteria"/>
</dbReference>
<dbReference type="Gene3D" id="2.70.98.10">
    <property type="match status" value="1"/>
</dbReference>
<dbReference type="InterPro" id="IPR014718">
    <property type="entry name" value="GH-type_carb-bd"/>
</dbReference>
<accession>A0A0A2GAQ5</accession>
<evidence type="ECO:0008006" key="8">
    <source>
        <dbReference type="Google" id="ProtNLM"/>
    </source>
</evidence>
<feature type="domain" description="Glycosyl hydrolase family 92" evidence="4">
    <location>
        <begin position="459"/>
        <end position="624"/>
    </location>
</feature>
<feature type="domain" description="Glycosyl hydrolase family 92 N-terminal" evidence="5">
    <location>
        <begin position="41"/>
        <end position="167"/>
    </location>
</feature>
<dbReference type="InterPro" id="IPR050883">
    <property type="entry name" value="PNGase"/>
</dbReference>
<gene>
    <name evidence="6" type="ORF">HQ36_06535</name>
</gene>
<dbReference type="InterPro" id="IPR012939">
    <property type="entry name" value="Glyco_hydro_92"/>
</dbReference>
<feature type="domain" description="Glycosyl hydrolase family 92" evidence="4">
    <location>
        <begin position="239"/>
        <end position="408"/>
    </location>
</feature>
<evidence type="ECO:0000256" key="2">
    <source>
        <dbReference type="ARBA" id="ARBA00011245"/>
    </source>
</evidence>